<keyword evidence="1" id="KW-1133">Transmembrane helix</keyword>
<sequence length="279" mass="30131">MFRKMAGRNRIRGFTLIELIIVILLIGILAGVVVTILYGPVRASFDIQDRAELVDIAETALQRMTREIRLALPNSIRITGSNQGVEFLRTADGGRYRADPPPGNLRLRFNNSPQGVDGEFEVLGGLLRVAALPDCAPLCLLVIYNTGQPGANAYNGDNSANIQGFGSSPTTIDFQRPSGTGFPYESPQQRFQIVDTPVSFICDPGTGEGEVTRFDNYAVDGNPAAGNANLLIDKVTACNFSYQPGSATRSGLVSIRLTIEADNGQSIELFQQAHVDNQP</sequence>
<comment type="caution">
    <text evidence="2">The sequence shown here is derived from an EMBL/GenBank/DDBJ whole genome shotgun (WGS) entry which is preliminary data.</text>
</comment>
<dbReference type="EMBL" id="JANUCT010000024">
    <property type="protein sequence ID" value="MCS3904488.1"/>
    <property type="molecule type" value="Genomic_DNA"/>
</dbReference>
<feature type="transmembrane region" description="Helical" evidence="1">
    <location>
        <begin position="12"/>
        <end position="38"/>
    </location>
</feature>
<evidence type="ECO:0000256" key="1">
    <source>
        <dbReference type="SAM" id="Phobius"/>
    </source>
</evidence>
<evidence type="ECO:0000313" key="2">
    <source>
        <dbReference type="EMBL" id="MCS3904488.1"/>
    </source>
</evidence>
<evidence type="ECO:0000313" key="3">
    <source>
        <dbReference type="Proteomes" id="UP001204445"/>
    </source>
</evidence>
<dbReference type="InterPro" id="IPR012902">
    <property type="entry name" value="N_methyl_site"/>
</dbReference>
<accession>A0AAE3HN60</accession>
<keyword evidence="1" id="KW-0812">Transmembrane</keyword>
<keyword evidence="1" id="KW-0472">Membrane</keyword>
<protein>
    <submittedName>
        <fullName evidence="2">MSHA biogenesis protein MshO</fullName>
    </submittedName>
</protein>
<dbReference type="NCBIfam" id="TIGR02532">
    <property type="entry name" value="IV_pilin_GFxxxE"/>
    <property type="match status" value="1"/>
</dbReference>
<dbReference type="InterPro" id="IPR045584">
    <property type="entry name" value="Pilin-like"/>
</dbReference>
<dbReference type="Gene3D" id="3.30.700.10">
    <property type="entry name" value="Glycoprotein, Type 4 Pilin"/>
    <property type="match status" value="1"/>
</dbReference>
<dbReference type="Proteomes" id="UP001204445">
    <property type="component" value="Unassembled WGS sequence"/>
</dbReference>
<dbReference type="RefSeq" id="WP_259057536.1">
    <property type="nucleotide sequence ID" value="NZ_JANUCT010000024.1"/>
</dbReference>
<keyword evidence="3" id="KW-1185">Reference proteome</keyword>
<gene>
    <name evidence="2" type="ORF">J2T55_002524</name>
</gene>
<name>A0AAE3HN60_9GAMM</name>
<dbReference type="AlphaFoldDB" id="A0AAE3HN60"/>
<dbReference type="PROSITE" id="PS00409">
    <property type="entry name" value="PROKAR_NTER_METHYL"/>
    <property type="match status" value="1"/>
</dbReference>
<reference evidence="2" key="1">
    <citation type="submission" date="2022-08" db="EMBL/GenBank/DDBJ databases">
        <title>Genomic Encyclopedia of Type Strains, Phase III (KMG-III): the genomes of soil and plant-associated and newly described type strains.</title>
        <authorList>
            <person name="Whitman W."/>
        </authorList>
    </citation>
    <scope>NUCLEOTIDE SEQUENCE</scope>
    <source>
        <strain evidence="2">HMT 1</strain>
    </source>
</reference>
<proteinExistence type="predicted"/>
<dbReference type="SUPFAM" id="SSF54523">
    <property type="entry name" value="Pili subunits"/>
    <property type="match status" value="1"/>
</dbReference>
<dbReference type="Pfam" id="PF07963">
    <property type="entry name" value="N_methyl"/>
    <property type="match status" value="1"/>
</dbReference>
<organism evidence="2 3">
    <name type="scientific">Methylohalomonas lacus</name>
    <dbReference type="NCBI Taxonomy" id="398773"/>
    <lineage>
        <taxon>Bacteria</taxon>
        <taxon>Pseudomonadati</taxon>
        <taxon>Pseudomonadota</taxon>
        <taxon>Gammaproteobacteria</taxon>
        <taxon>Methylohalomonadales</taxon>
        <taxon>Methylohalomonadaceae</taxon>
        <taxon>Methylohalomonas</taxon>
    </lineage>
</organism>